<feature type="domain" description="Rad50/SbcC-type AAA" evidence="3">
    <location>
        <begin position="5"/>
        <end position="233"/>
    </location>
</feature>
<dbReference type="GO" id="GO:0016887">
    <property type="term" value="F:ATP hydrolysis activity"/>
    <property type="evidence" value="ECO:0007669"/>
    <property type="project" value="InterPro"/>
</dbReference>
<reference evidence="4 5" key="1">
    <citation type="submission" date="2014-08" db="EMBL/GenBank/DDBJ databases">
        <title>Genome sequences of NCPPB Pectobacterium isolates.</title>
        <authorList>
            <person name="Glover R.H."/>
            <person name="Sapp M."/>
            <person name="Elphinstone J."/>
        </authorList>
    </citation>
    <scope>NUCLEOTIDE SEQUENCE [LARGE SCALE GENOMIC DNA]</scope>
    <source>
        <strain evidence="4 5">NCPPB 2795</strain>
    </source>
</reference>
<dbReference type="InterPro" id="IPR027417">
    <property type="entry name" value="P-loop_NTPase"/>
</dbReference>
<feature type="compositionally biased region" description="Polar residues" evidence="2">
    <location>
        <begin position="450"/>
        <end position="474"/>
    </location>
</feature>
<organism evidence="4 5">
    <name type="scientific">Pectobacterium betavasculorum</name>
    <dbReference type="NCBI Taxonomy" id="55207"/>
    <lineage>
        <taxon>Bacteria</taxon>
        <taxon>Pseudomonadati</taxon>
        <taxon>Pseudomonadota</taxon>
        <taxon>Gammaproteobacteria</taxon>
        <taxon>Enterobacterales</taxon>
        <taxon>Pectobacteriaceae</taxon>
        <taxon>Pectobacterium</taxon>
    </lineage>
</organism>
<name>A0A093RTS5_9GAMM</name>
<feature type="region of interest" description="Disordered" evidence="2">
    <location>
        <begin position="445"/>
        <end position="481"/>
    </location>
</feature>
<dbReference type="RefSeq" id="WP_039321671.1">
    <property type="nucleotide sequence ID" value="NZ_JQHM01000001.1"/>
</dbReference>
<dbReference type="GO" id="GO:0004527">
    <property type="term" value="F:exonuclease activity"/>
    <property type="evidence" value="ECO:0007669"/>
    <property type="project" value="UniProtKB-KW"/>
</dbReference>
<dbReference type="SUPFAM" id="SSF52540">
    <property type="entry name" value="P-loop containing nucleoside triphosphate hydrolases"/>
    <property type="match status" value="1"/>
</dbReference>
<feature type="coiled-coil region" evidence="1">
    <location>
        <begin position="758"/>
        <end position="785"/>
    </location>
</feature>
<dbReference type="Pfam" id="PF13476">
    <property type="entry name" value="AAA_23"/>
    <property type="match status" value="1"/>
</dbReference>
<evidence type="ECO:0000259" key="3">
    <source>
        <dbReference type="Pfam" id="PF13476"/>
    </source>
</evidence>
<feature type="compositionally biased region" description="Basic and acidic residues" evidence="2">
    <location>
        <begin position="332"/>
        <end position="344"/>
    </location>
</feature>
<evidence type="ECO:0000313" key="5">
    <source>
        <dbReference type="Proteomes" id="UP000032874"/>
    </source>
</evidence>
<protein>
    <submittedName>
        <fullName evidence="4">Exonuclease</fullName>
    </submittedName>
</protein>
<feature type="region of interest" description="Disordered" evidence="2">
    <location>
        <begin position="987"/>
        <end position="1043"/>
    </location>
</feature>
<dbReference type="PANTHER" id="PTHR32114">
    <property type="entry name" value="ABC TRANSPORTER ABCH.3"/>
    <property type="match status" value="1"/>
</dbReference>
<keyword evidence="1" id="KW-0175">Coiled coil</keyword>
<dbReference type="InterPro" id="IPR038729">
    <property type="entry name" value="Rad50/SbcC_AAA"/>
</dbReference>
<proteinExistence type="predicted"/>
<dbReference type="eggNOG" id="COG0419">
    <property type="taxonomic scope" value="Bacteria"/>
</dbReference>
<feature type="region of interest" description="Disordered" evidence="2">
    <location>
        <begin position="321"/>
        <end position="348"/>
    </location>
</feature>
<comment type="caution">
    <text evidence="4">The sequence shown here is derived from an EMBL/GenBank/DDBJ whole genome shotgun (WGS) entry which is preliminary data.</text>
</comment>
<feature type="coiled-coil region" evidence="1">
    <location>
        <begin position="838"/>
        <end position="920"/>
    </location>
</feature>
<keyword evidence="4" id="KW-0378">Hydrolase</keyword>
<dbReference type="AlphaFoldDB" id="A0A093RTS5"/>
<keyword evidence="4" id="KW-0540">Nuclease</keyword>
<dbReference type="Proteomes" id="UP000032874">
    <property type="component" value="Unassembled WGS sequence"/>
</dbReference>
<feature type="coiled-coil region" evidence="1">
    <location>
        <begin position="641"/>
        <end position="675"/>
    </location>
</feature>
<dbReference type="GO" id="GO:0006302">
    <property type="term" value="P:double-strand break repair"/>
    <property type="evidence" value="ECO:0007669"/>
    <property type="project" value="InterPro"/>
</dbReference>
<gene>
    <name evidence="4" type="ORF">KP22_00065</name>
</gene>
<dbReference type="Pfam" id="PF13558">
    <property type="entry name" value="SbcC_Walker_B"/>
    <property type="match status" value="1"/>
</dbReference>
<accession>A0A093RTS5</accession>
<evidence type="ECO:0000256" key="2">
    <source>
        <dbReference type="SAM" id="MobiDB-lite"/>
    </source>
</evidence>
<dbReference type="PANTHER" id="PTHR32114:SF2">
    <property type="entry name" value="ABC TRANSPORTER ABCH.3"/>
    <property type="match status" value="1"/>
</dbReference>
<dbReference type="STRING" id="55207.KP22_00065"/>
<evidence type="ECO:0000256" key="1">
    <source>
        <dbReference type="SAM" id="Coils"/>
    </source>
</evidence>
<dbReference type="EMBL" id="JQHM01000001">
    <property type="protein sequence ID" value="KFX06522.1"/>
    <property type="molecule type" value="Genomic_DNA"/>
</dbReference>
<dbReference type="Gene3D" id="3.40.50.300">
    <property type="entry name" value="P-loop containing nucleotide triphosphate hydrolases"/>
    <property type="match status" value="2"/>
</dbReference>
<evidence type="ECO:0000313" key="4">
    <source>
        <dbReference type="EMBL" id="KFX06522.1"/>
    </source>
</evidence>
<keyword evidence="4" id="KW-0269">Exonuclease</keyword>
<sequence>MKILSLRLKNLNALKGEWKIDFTQEPFSSNGLFAITGPTGAGKTTLLDAICLALYHETPRLGQLSAGNNDLMTRNTAECLAEVEFEVKGVGYRAFWSQRRARNSPDGNLQSPKAELALIESGKILSEKLNDKKEMTTQLTGLDFGRFTRSMMLSQGQFAAFLNAKADDRAELLEELTGTDIYGLISERVYDKHKQANVALNTLQARASGIQLLTDEQRQQVEEQLAELLRQEQQGNAEREQVLTTLRWFEQLAQRQTQLTNTQAQHASAESAIQQARPQLDKLANSEPAEKLRPLHQERERYRLESLTLVQQIEQLTEKQSAQQSSLTTLRQQEEKAEQDVTGHKRERQKQELLINEQVVPLDHRIATLELQKAQQQDELAKTQHRLQADESKQTQIVAEQQHAKQQLEQIQAYRQQHEHHQQWGEQLPLWRTQFRQLHQLQDEQHRLNQKQAQHTEQSATLQQETETLAAQQREQQKAVDAARELFTQHDETRKNQEAQQPLSALHQRFNQLIDQRIARQQLATICDQFQRLHTSKQQYLIRQDEIQGHISQSGVLKKQQQSEFEQRTQHLADLETLYRQEERIVKLEAERQRLQAGDPCPLCGSTEHPAIERYQALQPSETQKRLTALQQEVSQLATVLAHTTARLASLEQQREQLQQDIVQLDSEHQTLLQQWQDVSERLQVNYTLEQQDEVAAWFAQREAEEQDIRQQISTREQQQKQWQESKDSLTTNEAVLRELDQKIALNTQQQTSLLVTQADTVQSLQNMQRQLEQYTQEITQTLKNAGLRLPESGAQDSWLVQRESEWQDWKTKEQEQSCLIPRLATLESDFQHLNLSVTEAKQLLQVQQQQLEQYCEALKTSQQARQALFGDRKTADVREHLQRTSQQYEDVLRLAQSARQQTETTLSRLTGELTRAQQQYGQSTHQRDGATERFTQALHQSAFTDETTFLNALLDEQERQALQALKEKLYQSLQQAAALHQQAKQALLEQQQKRPASLPEETTQESAQKQLSEQDEMLKANLRQQGECQRQLSDDRQQRQNQQTLLGEIAQSQQMYDDWDALNSLIGSSKGDKFRKFAQGLTLDHLIYLANLQLSRLHDRYQLKRKPGGELELLVMDTWQADAERDTKTLSGGESFLVSLSLALALSDLVSHRASIDSLFLDEGFGTLDAETLDIALDALDNLNASGKTIGVISHVEAMKERIPVQIKVQKINGLGVSRLAPEYAI</sequence>
<feature type="compositionally biased region" description="Polar residues" evidence="2">
    <location>
        <begin position="321"/>
        <end position="331"/>
    </location>
</feature>
<feature type="compositionally biased region" description="Polar residues" evidence="2">
    <location>
        <begin position="1001"/>
        <end position="1012"/>
    </location>
</feature>